<dbReference type="Proteomes" id="UP000240325">
    <property type="component" value="Segment"/>
</dbReference>
<keyword evidence="6" id="KW-1185">Reference proteome</keyword>
<dbReference type="GO" id="GO:0004674">
    <property type="term" value="F:protein serine/threonine kinase activity"/>
    <property type="evidence" value="ECO:0007669"/>
    <property type="project" value="InterPro"/>
</dbReference>
<feature type="domain" description="Protein kinase" evidence="4">
    <location>
        <begin position="3"/>
        <end position="270"/>
    </location>
</feature>
<gene>
    <name evidence="5" type="ORF">BMW23_0847</name>
</gene>
<dbReference type="FunFam" id="1.10.510.10:FF:000571">
    <property type="entry name" value="Maternal embryonic leucine zipper kinase"/>
    <property type="match status" value="1"/>
</dbReference>
<organism evidence="5">
    <name type="scientific">Bodo saltans virus</name>
    <dbReference type="NCBI Taxonomy" id="2024608"/>
    <lineage>
        <taxon>Viruses</taxon>
        <taxon>Varidnaviria</taxon>
        <taxon>Bamfordvirae</taxon>
        <taxon>Nucleocytoviricota</taxon>
        <taxon>Megaviricetes</taxon>
        <taxon>Imitervirales</taxon>
        <taxon>Mimiviridae</taxon>
        <taxon>Klosneuvirinae</taxon>
        <taxon>Theiavirus</taxon>
        <taxon>Theiavirus salishense</taxon>
    </lineage>
</organism>
<dbReference type="EMBL" id="MF782455">
    <property type="protein sequence ID" value="ATZ80893.1"/>
    <property type="molecule type" value="Genomic_DNA"/>
</dbReference>
<dbReference type="PROSITE" id="PS00107">
    <property type="entry name" value="PROTEIN_KINASE_ATP"/>
    <property type="match status" value="1"/>
</dbReference>
<feature type="binding site" evidence="3">
    <location>
        <position position="32"/>
    </location>
    <ligand>
        <name>ATP</name>
        <dbReference type="ChEBI" id="CHEBI:30616"/>
    </ligand>
</feature>
<dbReference type="SUPFAM" id="SSF56112">
    <property type="entry name" value="Protein kinase-like (PK-like)"/>
    <property type="match status" value="1"/>
</dbReference>
<protein>
    <submittedName>
        <fullName evidence="5">Serine/threonine-protein kinase</fullName>
    </submittedName>
</protein>
<evidence type="ECO:0000256" key="3">
    <source>
        <dbReference type="PROSITE-ProRule" id="PRU10141"/>
    </source>
</evidence>
<reference evidence="5" key="1">
    <citation type="journal article" date="2017" name="Elife">
        <title>The kinetoplastid-infecting Bodo saltans virus (BsV), a window into the most abundant giant viruses in the sea.</title>
        <authorList>
            <person name="Deeg C.M."/>
            <person name="Chow C.-E.T."/>
            <person name="Suttle C.A."/>
        </authorList>
    </citation>
    <scope>NUCLEOTIDE SEQUENCE</scope>
    <source>
        <strain evidence="5">NG1</strain>
    </source>
</reference>
<dbReference type="SMART" id="SM00220">
    <property type="entry name" value="S_TKc"/>
    <property type="match status" value="1"/>
</dbReference>
<sequence>MEYTILEKIGKGGFGNVYKAKHKITNDIVALKTISLKSHKQISNKIKNELKVSKTLIHPNIVKYYDAYYNNKTVAIIYEFCDGDTLKTFIKKLHMSSIDNLQKEIICKKILCQIKNAIEYMYTRNVVHRDLKPENILFKKENNNYVIKLIDFGFSRFISTSNIDTNGNVNINISTCGTPFFMAPEMLCGQCYNIKADLWSFGIMMYQLLYNKMPYQNVNNYSDLINKIKNETIHYDNIYSEQCIHLLKLLLNNDSDSRISWEQFINDKWFCIDNIEITEEEMIFDIKNLSFDTYISTYTSTYTSSEKEKNIIECSGRTIELSFEEEYVILN</sequence>
<dbReference type="InterPro" id="IPR000719">
    <property type="entry name" value="Prot_kinase_dom"/>
</dbReference>
<dbReference type="GO" id="GO:0005524">
    <property type="term" value="F:ATP binding"/>
    <property type="evidence" value="ECO:0007669"/>
    <property type="project" value="UniProtKB-UniRule"/>
</dbReference>
<dbReference type="Gene3D" id="1.10.510.10">
    <property type="entry name" value="Transferase(Phosphotransferase) domain 1"/>
    <property type="match status" value="1"/>
</dbReference>
<keyword evidence="2 3" id="KW-0067">ATP-binding</keyword>
<dbReference type="PROSITE" id="PS50011">
    <property type="entry name" value="PROTEIN_KINASE_DOM"/>
    <property type="match status" value="1"/>
</dbReference>
<evidence type="ECO:0000256" key="1">
    <source>
        <dbReference type="ARBA" id="ARBA00022741"/>
    </source>
</evidence>
<dbReference type="InterPro" id="IPR011009">
    <property type="entry name" value="Kinase-like_dom_sf"/>
</dbReference>
<dbReference type="PANTHER" id="PTHR24348">
    <property type="entry name" value="SERINE/THREONINE-PROTEIN KINASE UNC-51-RELATED"/>
    <property type="match status" value="1"/>
</dbReference>
<dbReference type="InterPro" id="IPR017441">
    <property type="entry name" value="Protein_kinase_ATP_BS"/>
</dbReference>
<evidence type="ECO:0000256" key="2">
    <source>
        <dbReference type="ARBA" id="ARBA00022840"/>
    </source>
</evidence>
<dbReference type="FunFam" id="3.30.200.20:FF:000042">
    <property type="entry name" value="Aurora kinase A"/>
    <property type="match status" value="1"/>
</dbReference>
<evidence type="ECO:0000313" key="5">
    <source>
        <dbReference type="EMBL" id="ATZ80893.1"/>
    </source>
</evidence>
<keyword evidence="5" id="KW-0418">Kinase</keyword>
<keyword evidence="5" id="KW-0808">Transferase</keyword>
<keyword evidence="1 3" id="KW-0547">Nucleotide-binding</keyword>
<dbReference type="PROSITE" id="PS00108">
    <property type="entry name" value="PROTEIN_KINASE_ST"/>
    <property type="match status" value="1"/>
</dbReference>
<dbReference type="Pfam" id="PF00069">
    <property type="entry name" value="Pkinase"/>
    <property type="match status" value="1"/>
</dbReference>
<accession>A0A2H4UVE2</accession>
<evidence type="ECO:0000259" key="4">
    <source>
        <dbReference type="PROSITE" id="PS50011"/>
    </source>
</evidence>
<dbReference type="InterPro" id="IPR045269">
    <property type="entry name" value="Atg1-like"/>
</dbReference>
<evidence type="ECO:0000313" key="6">
    <source>
        <dbReference type="Proteomes" id="UP000240325"/>
    </source>
</evidence>
<name>A0A2H4UVE2_9VIRU</name>
<dbReference type="InterPro" id="IPR008271">
    <property type="entry name" value="Ser/Thr_kinase_AS"/>
</dbReference>
<proteinExistence type="predicted"/>